<dbReference type="EMBL" id="CP000393">
    <property type="protein sequence ID" value="ABG53833.1"/>
    <property type="molecule type" value="Genomic_DNA"/>
</dbReference>
<sequence>MNILGFYQDHIKEKLSPSQLVTLQILLYLISVHKTVQISKLSNYFPLPIKLESKGKLMRNIFNYQGIKFAFILVSLGQNNGKKIIRLSLRISINFR</sequence>
<dbReference type="KEGG" id="ter:Tery_4910"/>
<name>Q10V91_TRIEI</name>
<protein>
    <submittedName>
        <fullName evidence="1">Uncharacterized protein</fullName>
    </submittedName>
</protein>
<proteinExistence type="predicted"/>
<dbReference type="RefSeq" id="WP_011614133.1">
    <property type="nucleotide sequence ID" value="NC_008312.1"/>
</dbReference>
<gene>
    <name evidence="1" type="ordered locus">Tery_4910</name>
</gene>
<evidence type="ECO:0000313" key="1">
    <source>
        <dbReference type="EMBL" id="ABG53833.1"/>
    </source>
</evidence>
<dbReference type="AlphaFoldDB" id="Q10V91"/>
<dbReference type="HOGENOM" id="CLU_2262591_0_0_3"/>
<reference evidence="1" key="1">
    <citation type="submission" date="2006-06" db="EMBL/GenBank/DDBJ databases">
        <title>Complete sequence of Trichodesmium erythraeum IMS101.</title>
        <authorList>
            <consortium name="US DOE Joint Genome Institute"/>
            <person name="Copeland A."/>
            <person name="Lucas S."/>
            <person name="Lapidus A."/>
            <person name="Barry K."/>
            <person name="Detter J.C."/>
            <person name="Glavina del Rio T."/>
            <person name="Hammon N."/>
            <person name="Israni S."/>
            <person name="Dalin E."/>
            <person name="Tice H."/>
            <person name="Pitluck S."/>
            <person name="Kiss H."/>
            <person name="Munk A.C."/>
            <person name="Brettin T."/>
            <person name="Bruce D."/>
            <person name="Han C."/>
            <person name="Tapia R."/>
            <person name="Gilna P."/>
            <person name="Schmutz J."/>
            <person name="Larimer F."/>
            <person name="Land M."/>
            <person name="Hauser L."/>
            <person name="Kyrpides N."/>
            <person name="Kim E."/>
            <person name="Richardson P."/>
        </authorList>
    </citation>
    <scope>NUCLEOTIDE SEQUENCE [LARGE SCALE GENOMIC DNA]</scope>
    <source>
        <strain evidence="1">IMS101</strain>
    </source>
</reference>
<accession>Q10V91</accession>
<dbReference type="eggNOG" id="COG3385">
    <property type="taxonomic scope" value="Bacteria"/>
</dbReference>
<organism evidence="1">
    <name type="scientific">Trichodesmium erythraeum (strain IMS101)</name>
    <dbReference type="NCBI Taxonomy" id="203124"/>
    <lineage>
        <taxon>Bacteria</taxon>
        <taxon>Bacillati</taxon>
        <taxon>Cyanobacteriota</taxon>
        <taxon>Cyanophyceae</taxon>
        <taxon>Oscillatoriophycideae</taxon>
        <taxon>Oscillatoriales</taxon>
        <taxon>Microcoleaceae</taxon>
        <taxon>Trichodesmium</taxon>
    </lineage>
</organism>